<accession>B1X5C1</accession>
<dbReference type="EMBL" id="CP000815">
    <property type="protein sequence ID" value="ACB43140.1"/>
    <property type="molecule type" value="Genomic_DNA"/>
</dbReference>
<dbReference type="InterPro" id="IPR036249">
    <property type="entry name" value="Thioredoxin-like_sf"/>
</dbReference>
<proteinExistence type="inferred from homology"/>
<keyword evidence="2" id="KW-0934">Plastid</keyword>
<sequence length="85" mass="9615">MQLILFTRPGCCLCEGLAKRLALISLPFSIILVNIDKSSKLKLIYNYRVPVLAQRLNGECRELAVISPRLKGTGLMNWLTRNIEL</sequence>
<dbReference type="SUPFAM" id="SSF52833">
    <property type="entry name" value="Thioredoxin-like"/>
    <property type="match status" value="1"/>
</dbReference>
<dbReference type="Gene3D" id="3.40.30.10">
    <property type="entry name" value="Glutaredoxin"/>
    <property type="match status" value="1"/>
</dbReference>
<comment type="similarity">
    <text evidence="1">Belongs to the glutaredoxin family.</text>
</comment>
<reference evidence="2" key="1">
    <citation type="submission" date="2007-08" db="EMBL/GenBank/DDBJ databases">
        <authorList>
            <person name="Gloeckner G."/>
            <person name="Nowack E."/>
            <person name="Melkonian M."/>
        </authorList>
    </citation>
    <scope>NUCLEOTIDE SEQUENCE</scope>
</reference>
<evidence type="ECO:0000256" key="1">
    <source>
        <dbReference type="RuleBase" id="RU363082"/>
    </source>
</evidence>
<keyword evidence="1" id="KW-0813">Transport</keyword>
<dbReference type="GeneID" id="6481762"/>
<dbReference type="RefSeq" id="YP_002049350.1">
    <property type="nucleotide sequence ID" value="NC_011087.1"/>
</dbReference>
<dbReference type="InterPro" id="IPR008554">
    <property type="entry name" value="Glutaredoxin-like"/>
</dbReference>
<reference evidence="2" key="2">
    <citation type="journal article" date="2008" name="Curr. Biol.">
        <title>Chromatophore genome sequence of Paulinella sheds light on acquisition of photosynthesis by eukaryotes.</title>
        <authorList>
            <person name="Nowack E.C.M."/>
            <person name="Melkonian M."/>
            <person name="Gloeckner G."/>
        </authorList>
    </citation>
    <scope>NUCLEOTIDE SEQUENCE [LARGE SCALE GENOMIC DNA]</scope>
</reference>
<dbReference type="Pfam" id="PF05768">
    <property type="entry name" value="Glrx-like"/>
    <property type="match status" value="1"/>
</dbReference>
<name>B1X5C1_PAUCH</name>
<dbReference type="AlphaFoldDB" id="B1X5C1"/>
<gene>
    <name evidence="2" type="ordered locus">PCC_0725</name>
</gene>
<evidence type="ECO:0000313" key="2">
    <source>
        <dbReference type="EMBL" id="ACB43140.1"/>
    </source>
</evidence>
<keyword evidence="1" id="KW-0249">Electron transport</keyword>
<protein>
    <recommendedName>
        <fullName evidence="1">Glutaredoxin-like protein</fullName>
    </recommendedName>
</protein>
<geneLocation type="organellar chromatophore" evidence="2"/>
<organism evidence="2">
    <name type="scientific">Paulinella chromatophora</name>
    <dbReference type="NCBI Taxonomy" id="39717"/>
    <lineage>
        <taxon>Eukaryota</taxon>
        <taxon>Sar</taxon>
        <taxon>Rhizaria</taxon>
        <taxon>Cercozoa</taxon>
        <taxon>Imbricatea</taxon>
        <taxon>Silicofilosea</taxon>
        <taxon>Euglyphida</taxon>
        <taxon>Paulinellidae</taxon>
        <taxon>Paulinella</taxon>
    </lineage>
</organism>